<dbReference type="InterPro" id="IPR006764">
    <property type="entry name" value="SAM_dep_MeTrfase_SAV2177_type"/>
</dbReference>
<dbReference type="PIRSF" id="PIRSF017393">
    <property type="entry name" value="MTase_SAV2177"/>
    <property type="match status" value="1"/>
</dbReference>
<protein>
    <submittedName>
        <fullName evidence="1">Polyketide biosynthesis methyltransferase</fullName>
    </submittedName>
</protein>
<dbReference type="AlphaFoldDB" id="A0A2V4ARR5"/>
<keyword evidence="1" id="KW-0489">Methyltransferase</keyword>
<gene>
    <name evidence="1" type="ORF">BAY60_20250</name>
</gene>
<dbReference type="EMBL" id="MASW01000005">
    <property type="protein sequence ID" value="PXY22221.1"/>
    <property type="molecule type" value="Genomic_DNA"/>
</dbReference>
<proteinExistence type="predicted"/>
<reference evidence="1 2" key="1">
    <citation type="submission" date="2016-07" db="EMBL/GenBank/DDBJ databases">
        <title>Draft genome sequence of Prauserella muralis DSM 45305, isolated from a mould-covered wall in an indoor environment.</title>
        <authorList>
            <person name="Ruckert C."/>
            <person name="Albersmeier A."/>
            <person name="Jiang C.-L."/>
            <person name="Jiang Y."/>
            <person name="Kalinowski J."/>
            <person name="Schneider O."/>
            <person name="Winkler A."/>
            <person name="Zotchev S.B."/>
        </authorList>
    </citation>
    <scope>NUCLEOTIDE SEQUENCE [LARGE SCALE GENOMIC DNA]</scope>
    <source>
        <strain evidence="1 2">DSM 45305</strain>
    </source>
</reference>
<dbReference type="GO" id="GO:0008168">
    <property type="term" value="F:methyltransferase activity"/>
    <property type="evidence" value="ECO:0007669"/>
    <property type="project" value="UniProtKB-KW"/>
</dbReference>
<dbReference type="RefSeq" id="WP_112282823.1">
    <property type="nucleotide sequence ID" value="NZ_MASW01000005.1"/>
</dbReference>
<dbReference type="Pfam" id="PF04672">
    <property type="entry name" value="Methyltransf_19"/>
    <property type="match status" value="1"/>
</dbReference>
<keyword evidence="1" id="KW-0808">Transferase</keyword>
<dbReference type="OrthoDB" id="3630902at2"/>
<dbReference type="SUPFAM" id="SSF53335">
    <property type="entry name" value="S-adenosyl-L-methionine-dependent methyltransferases"/>
    <property type="match status" value="1"/>
</dbReference>
<dbReference type="InterPro" id="IPR029063">
    <property type="entry name" value="SAM-dependent_MTases_sf"/>
</dbReference>
<sequence>MTDARSSDDRLRDSVDRPSSARVYDYILGGTHHYAIDRDFAERQLAIMPEMRLAMQANRAFLGRAVRYAVDQGVRQFVDIGSGLPTVGNVHEVADEAAPGQCRVVYVDNEPIARAHAEILLADTADPDRHRALLGDFFDHARLWDEIVATGLIDRTRPTCLLVVGILHFMPPERDPEASLAFYRERLAPGSLLVLSHGSRRADDAQQREVERNYQQTTNRMHLRTAEEFLPFFGDWTLAEPGIVPAARWRPDAATRFADDPDRAPVLAGVARKGGDGSATA</sequence>
<evidence type="ECO:0000313" key="1">
    <source>
        <dbReference type="EMBL" id="PXY22221.1"/>
    </source>
</evidence>
<evidence type="ECO:0000313" key="2">
    <source>
        <dbReference type="Proteomes" id="UP000249915"/>
    </source>
</evidence>
<keyword evidence="2" id="KW-1185">Reference proteome</keyword>
<dbReference type="Proteomes" id="UP000249915">
    <property type="component" value="Unassembled WGS sequence"/>
</dbReference>
<comment type="caution">
    <text evidence="1">The sequence shown here is derived from an EMBL/GenBank/DDBJ whole genome shotgun (WGS) entry which is preliminary data.</text>
</comment>
<name>A0A2V4ARR5_9PSEU</name>
<accession>A0A2V4ARR5</accession>
<dbReference type="Gene3D" id="3.40.50.150">
    <property type="entry name" value="Vaccinia Virus protein VP39"/>
    <property type="match status" value="1"/>
</dbReference>
<organism evidence="1 2">
    <name type="scientific">Prauserella muralis</name>
    <dbReference type="NCBI Taxonomy" id="588067"/>
    <lineage>
        <taxon>Bacteria</taxon>
        <taxon>Bacillati</taxon>
        <taxon>Actinomycetota</taxon>
        <taxon>Actinomycetes</taxon>
        <taxon>Pseudonocardiales</taxon>
        <taxon>Pseudonocardiaceae</taxon>
        <taxon>Prauserella</taxon>
    </lineage>
</organism>
<dbReference type="GO" id="GO:0032259">
    <property type="term" value="P:methylation"/>
    <property type="evidence" value="ECO:0007669"/>
    <property type="project" value="UniProtKB-KW"/>
</dbReference>